<feature type="region of interest" description="Disordered" evidence="2">
    <location>
        <begin position="1081"/>
        <end position="1107"/>
    </location>
</feature>
<reference evidence="4 5" key="1">
    <citation type="journal article" date="2024" name="Commun. Biol.">
        <title>Comparative genomic analysis of thermophilic fungi reveals convergent evolutionary adaptations and gene losses.</title>
        <authorList>
            <person name="Steindorff A.S."/>
            <person name="Aguilar-Pontes M.V."/>
            <person name="Robinson A.J."/>
            <person name="Andreopoulos B."/>
            <person name="LaButti K."/>
            <person name="Kuo A."/>
            <person name="Mondo S."/>
            <person name="Riley R."/>
            <person name="Otillar R."/>
            <person name="Haridas S."/>
            <person name="Lipzen A."/>
            <person name="Grimwood J."/>
            <person name="Schmutz J."/>
            <person name="Clum A."/>
            <person name="Reid I.D."/>
            <person name="Moisan M.C."/>
            <person name="Butler G."/>
            <person name="Nguyen T.T.M."/>
            <person name="Dewar K."/>
            <person name="Conant G."/>
            <person name="Drula E."/>
            <person name="Henrissat B."/>
            <person name="Hansel C."/>
            <person name="Singer S."/>
            <person name="Hutchinson M.I."/>
            <person name="de Vries R.P."/>
            <person name="Natvig D.O."/>
            <person name="Powell A.J."/>
            <person name="Tsang A."/>
            <person name="Grigoriev I.V."/>
        </authorList>
    </citation>
    <scope>NUCLEOTIDE SEQUENCE [LARGE SCALE GENOMIC DNA]</scope>
    <source>
        <strain evidence="4 5">CBS 494.80</strain>
    </source>
</reference>
<dbReference type="Proteomes" id="UP001595075">
    <property type="component" value="Unassembled WGS sequence"/>
</dbReference>
<feature type="region of interest" description="Disordered" evidence="2">
    <location>
        <begin position="192"/>
        <end position="269"/>
    </location>
</feature>
<evidence type="ECO:0000256" key="1">
    <source>
        <dbReference type="SAM" id="Coils"/>
    </source>
</evidence>
<feature type="domain" description="MIT" evidence="3">
    <location>
        <begin position="267"/>
        <end position="332"/>
    </location>
</feature>
<organism evidence="4 5">
    <name type="scientific">Oculimacula yallundae</name>
    <dbReference type="NCBI Taxonomy" id="86028"/>
    <lineage>
        <taxon>Eukaryota</taxon>
        <taxon>Fungi</taxon>
        <taxon>Dikarya</taxon>
        <taxon>Ascomycota</taxon>
        <taxon>Pezizomycotina</taxon>
        <taxon>Leotiomycetes</taxon>
        <taxon>Helotiales</taxon>
        <taxon>Ploettnerulaceae</taxon>
        <taxon>Oculimacula</taxon>
    </lineage>
</organism>
<feature type="compositionally biased region" description="Polar residues" evidence="2">
    <location>
        <begin position="841"/>
        <end position="850"/>
    </location>
</feature>
<dbReference type="PANTHER" id="PTHR37327">
    <property type="entry name" value="CHROMOSOME 1, WHOLE GENOME SHOTGUN SEQUENCE"/>
    <property type="match status" value="1"/>
</dbReference>
<feature type="region of interest" description="Disordered" evidence="2">
    <location>
        <begin position="1"/>
        <end position="132"/>
    </location>
</feature>
<evidence type="ECO:0000256" key="2">
    <source>
        <dbReference type="SAM" id="MobiDB-lite"/>
    </source>
</evidence>
<gene>
    <name evidence="4" type="ORF">VTL71DRAFT_12606</name>
</gene>
<proteinExistence type="predicted"/>
<dbReference type="SUPFAM" id="SSF116846">
    <property type="entry name" value="MIT domain"/>
    <property type="match status" value="1"/>
</dbReference>
<feature type="compositionally biased region" description="Polar residues" evidence="2">
    <location>
        <begin position="45"/>
        <end position="79"/>
    </location>
</feature>
<feature type="compositionally biased region" description="Polar residues" evidence="2">
    <location>
        <begin position="202"/>
        <end position="222"/>
    </location>
</feature>
<feature type="compositionally biased region" description="Polar residues" evidence="2">
    <location>
        <begin position="817"/>
        <end position="833"/>
    </location>
</feature>
<feature type="compositionally biased region" description="Pro residues" evidence="2">
    <location>
        <begin position="719"/>
        <end position="733"/>
    </location>
</feature>
<dbReference type="InterPro" id="IPR036181">
    <property type="entry name" value="MIT_dom_sf"/>
</dbReference>
<keyword evidence="1" id="KW-0175">Coiled coil</keyword>
<sequence length="1252" mass="136218">MDLLAESTRPFHNVDSSANRSAASPKRSPSLSTARPRSRDRSVPPISQNALNSRPVTSADAQGGNLNRWSRSTNSSTISHAHKRSNSSARRMSFGGGSSFLDTSSPPRKLQKPYPLTTASPSSQSQVTRPILGPPSILLPAINTLPSLQTSLNNSSPLTGPTTPSPSTAQILSAAARSVDYFGKGWDDPTLGPRDFSHRRSPSTSRSANFGPSPVLQSAFSSDNRRQPTEGEEGRPPSRGHSRHRSQTKGSSSSSRSSKQPSQKAMLSKALQKANTAVLLDNAQNFEGAMQAYSEACALLQQVMLRSSGDDDRRKLEAIRNTYTSRISELKKIAPHLEDDGKALPARPDSDRSRNREDELRDPDEDQEPALIETATVTRIVNDPSYVPESQQSRSISASQLPQRRESLQPSGLETLQYRPKNASDQYGRSYSKSPMRERITETELKLAPPMDSMYMPPPLSPRRPSSPLSHGPPSNHQRQKSADLLTTTYSGASTAKGHTRAASNESMSWLDTIDESGDSAASSVHSRSSSLGVRRKHIRAPADHMETEFDTALDAAIEAAYDEGFEPVGLAEPTRYDYDDDDEIVANVRRKVELAKERVRQTEREAAILDARDKERKRLLQRKQEQMDGPDGGYEGNESEEEEERMLEEMTRGYVMDDFEFGLQSKSALPRESDSSGFSGRTWNSSIGSNPTTAGTTLSTVTETSIIPQLLQSKTAPPMHPPPLQALPPPPSQGAQLPSVSTSNSQGVRSRRLSGQNAKQLKIETTTRISTNQPSPSMPPPRLPNGTDQVHPKTAGLPQQRQPLTGALARPPIPQSARQASSPFPSSTSPNEILSPPTPTLYQTFTNESDFLPRSGSPGQTQPRGGLQKNFSSTSLKNMKSRNLSVSNVDDGGSDLSPNTPLSSQFNPRDPNGKLPAMPALPTPIAAAFKDKLNGMPAGGMYLFNSEFHSPESPGSPNPLSIGAPIPLEPCPSEFLLRPFWLMRAMYQTITHPRGGYLSTKLFIPRDVWRVKGVKIKGLEDKIANCDFLTAALMKLAQVDTFDADAVLEEMQALEGVLEQVQATLSKKLGNEVGVQGSGGMFKDASGAGEAETSNVSSKSGSVTSKSSSFSWRRLRSKNSGVGLSNAYSNKTPVEGPKEGLTMATLPMTSTSLAKVRFTKRDVSQLQFSGPNANYMGALARLFDAAQTLDQIARQVEDPGLRHADKTQVGLELCTRHAAEFFGFYICRFVLTDVGLLLDKFLKRGTEWVML</sequence>
<feature type="compositionally biased region" description="Basic and acidic residues" evidence="2">
    <location>
        <begin position="223"/>
        <end position="236"/>
    </location>
</feature>
<feature type="compositionally biased region" description="Polar residues" evidence="2">
    <location>
        <begin position="740"/>
        <end position="774"/>
    </location>
</feature>
<feature type="compositionally biased region" description="Low complexity" evidence="2">
    <location>
        <begin position="463"/>
        <end position="475"/>
    </location>
</feature>
<name>A0ABR4CQ91_9HELO</name>
<feature type="compositionally biased region" description="Basic and acidic residues" evidence="2">
    <location>
        <begin position="334"/>
        <end position="359"/>
    </location>
</feature>
<feature type="compositionally biased region" description="Polar residues" evidence="2">
    <location>
        <begin position="423"/>
        <end position="433"/>
    </location>
</feature>
<comment type="caution">
    <text evidence="4">The sequence shown here is derived from an EMBL/GenBank/DDBJ whole genome shotgun (WGS) entry which is preliminary data.</text>
</comment>
<dbReference type="Gene3D" id="1.20.58.80">
    <property type="entry name" value="Phosphotransferase system, lactose/cellobiose-type IIA subunit"/>
    <property type="match status" value="1"/>
</dbReference>
<feature type="region of interest" description="Disordered" evidence="2">
    <location>
        <begin position="622"/>
        <end position="648"/>
    </location>
</feature>
<feature type="region of interest" description="Disordered" evidence="2">
    <location>
        <begin position="667"/>
        <end position="915"/>
    </location>
</feature>
<feature type="compositionally biased region" description="Basic and acidic residues" evidence="2">
    <location>
        <begin position="435"/>
        <end position="445"/>
    </location>
</feature>
<evidence type="ECO:0000259" key="3">
    <source>
        <dbReference type="Pfam" id="PF04212"/>
    </source>
</evidence>
<feature type="compositionally biased region" description="Acidic residues" evidence="2">
    <location>
        <begin position="638"/>
        <end position="647"/>
    </location>
</feature>
<feature type="compositionally biased region" description="Polar residues" evidence="2">
    <location>
        <begin position="388"/>
        <end position="414"/>
    </location>
</feature>
<evidence type="ECO:0000313" key="4">
    <source>
        <dbReference type="EMBL" id="KAL2071371.1"/>
    </source>
</evidence>
<feature type="compositionally biased region" description="Low complexity" evidence="2">
    <location>
        <begin position="248"/>
        <end position="264"/>
    </location>
</feature>
<keyword evidence="5" id="KW-1185">Reference proteome</keyword>
<evidence type="ECO:0000313" key="5">
    <source>
        <dbReference type="Proteomes" id="UP001595075"/>
    </source>
</evidence>
<feature type="compositionally biased region" description="Low complexity" evidence="2">
    <location>
        <begin position="1095"/>
        <end position="1107"/>
    </location>
</feature>
<feature type="compositionally biased region" description="Polar residues" evidence="2">
    <location>
        <begin position="14"/>
        <end position="35"/>
    </location>
</feature>
<feature type="compositionally biased region" description="Basic residues" evidence="2">
    <location>
        <begin position="238"/>
        <end position="247"/>
    </location>
</feature>
<protein>
    <recommendedName>
        <fullName evidence="3">MIT domain-containing protein</fullName>
    </recommendedName>
</protein>
<feature type="compositionally biased region" description="Polar residues" evidence="2">
    <location>
        <begin position="117"/>
        <end position="128"/>
    </location>
</feature>
<dbReference type="EMBL" id="JAZHXI010000005">
    <property type="protein sequence ID" value="KAL2071371.1"/>
    <property type="molecule type" value="Genomic_DNA"/>
</dbReference>
<feature type="region of interest" description="Disordered" evidence="2">
    <location>
        <begin position="334"/>
        <end position="482"/>
    </location>
</feature>
<dbReference type="Pfam" id="PF04212">
    <property type="entry name" value="MIT"/>
    <property type="match status" value="1"/>
</dbReference>
<feature type="coiled-coil region" evidence="1">
    <location>
        <begin position="586"/>
        <end position="613"/>
    </location>
</feature>
<feature type="compositionally biased region" description="Polar residues" evidence="2">
    <location>
        <begin position="676"/>
        <end position="716"/>
    </location>
</feature>
<accession>A0ABR4CQ91</accession>
<feature type="compositionally biased region" description="Polar residues" evidence="2">
    <location>
        <begin position="897"/>
        <end position="908"/>
    </location>
</feature>
<dbReference type="PANTHER" id="PTHR37327:SF1">
    <property type="entry name" value="MICROTUBULE INTERACTING AND TRANSPORT DOMAIN-CONTAINING PROTEIN"/>
    <property type="match status" value="1"/>
</dbReference>
<feature type="compositionally biased region" description="Polar residues" evidence="2">
    <location>
        <begin position="858"/>
        <end position="889"/>
    </location>
</feature>
<dbReference type="InterPro" id="IPR007330">
    <property type="entry name" value="MIT_dom"/>
</dbReference>